<evidence type="ECO:0000256" key="7">
    <source>
        <dbReference type="ARBA" id="ARBA00023136"/>
    </source>
</evidence>
<evidence type="ECO:0000256" key="9">
    <source>
        <dbReference type="RuleBase" id="RU363032"/>
    </source>
</evidence>
<sequence>MKNKKINLFEVISYIITIMVVIFMSLIVLTILVEGIPYLSNSFASREVQFSIKLSLFTTSISTFICMILAIPTSYILTRESNTLNKYMQIIIELPLCLPYLVLGLSLLILFSSNFGKSLKEMGLKVVYSQLGIIIAQISVNIPYAIRFIRTAFLEVDSRLEFIASTLGASKWIRFLTITIPLSKNAIIGAMILTWSRGLGEFGATLMLVGVTRMKTETLPASIYLNVATGDIGVSMASALILLLISSISLFIANYFTNKNSNRNRMKDVYTK</sequence>
<dbReference type="GO" id="GO:0005886">
    <property type="term" value="C:plasma membrane"/>
    <property type="evidence" value="ECO:0007669"/>
    <property type="project" value="UniProtKB-SubCell"/>
</dbReference>
<feature type="transmembrane region" description="Helical" evidence="9">
    <location>
        <begin position="12"/>
        <end position="36"/>
    </location>
</feature>
<organism evidence="11 12">
    <name type="scientific">Romboutsia maritimum</name>
    <dbReference type="NCBI Taxonomy" id="2020948"/>
    <lineage>
        <taxon>Bacteria</taxon>
        <taxon>Bacillati</taxon>
        <taxon>Bacillota</taxon>
        <taxon>Clostridia</taxon>
        <taxon>Peptostreptococcales</taxon>
        <taxon>Peptostreptococcaceae</taxon>
        <taxon>Romboutsia</taxon>
    </lineage>
</organism>
<dbReference type="SUPFAM" id="SSF161098">
    <property type="entry name" value="MetI-like"/>
    <property type="match status" value="1"/>
</dbReference>
<feature type="domain" description="ABC transmembrane type-1" evidence="10">
    <location>
        <begin position="52"/>
        <end position="253"/>
    </location>
</feature>
<evidence type="ECO:0000256" key="5">
    <source>
        <dbReference type="ARBA" id="ARBA00022989"/>
    </source>
</evidence>
<comment type="subunit">
    <text evidence="2">The complex is composed of two ATP-binding proteins (CysA), two transmembrane proteins (CysT and CysW) and a solute-binding protein (CysP).</text>
</comment>
<protein>
    <submittedName>
        <fullName evidence="11">ABC transporter permease subunit</fullName>
    </submittedName>
</protein>
<evidence type="ECO:0000256" key="8">
    <source>
        <dbReference type="ARBA" id="ARBA00025323"/>
    </source>
</evidence>
<dbReference type="EMBL" id="NOJZ02000018">
    <property type="protein sequence ID" value="RDY23123.1"/>
    <property type="molecule type" value="Genomic_DNA"/>
</dbReference>
<feature type="transmembrane region" description="Helical" evidence="9">
    <location>
        <begin position="232"/>
        <end position="257"/>
    </location>
</feature>
<feature type="transmembrane region" description="Helical" evidence="9">
    <location>
        <begin position="56"/>
        <end position="78"/>
    </location>
</feature>
<keyword evidence="12" id="KW-1185">Reference proteome</keyword>
<evidence type="ECO:0000313" key="12">
    <source>
        <dbReference type="Proteomes" id="UP000243494"/>
    </source>
</evidence>
<dbReference type="GO" id="GO:0015419">
    <property type="term" value="F:ABC-type sulfate transporter activity"/>
    <property type="evidence" value="ECO:0007669"/>
    <property type="project" value="InterPro"/>
</dbReference>
<dbReference type="OrthoDB" id="9795403at2"/>
<keyword evidence="4 9" id="KW-0812">Transmembrane</keyword>
<keyword evidence="7 9" id="KW-0472">Membrane</keyword>
<evidence type="ECO:0000256" key="6">
    <source>
        <dbReference type="ARBA" id="ARBA00023032"/>
    </source>
</evidence>
<feature type="transmembrane region" description="Helical" evidence="9">
    <location>
        <begin position="90"/>
        <end position="111"/>
    </location>
</feature>
<dbReference type="Pfam" id="PF00528">
    <property type="entry name" value="BPD_transp_1"/>
    <property type="match status" value="1"/>
</dbReference>
<dbReference type="RefSeq" id="WP_095406776.1">
    <property type="nucleotide sequence ID" value="NZ_NOJZ02000018.1"/>
</dbReference>
<comment type="subcellular location">
    <subcellularLocation>
        <location evidence="9">Cell membrane</location>
        <topology evidence="9">Multi-pass membrane protein</topology>
    </subcellularLocation>
    <subcellularLocation>
        <location evidence="1">Membrane</location>
        <topology evidence="1">Multi-pass membrane protein</topology>
    </subcellularLocation>
</comment>
<dbReference type="PANTHER" id="PTHR30406">
    <property type="entry name" value="SULFATE TRANSPORT SYSTEM PERMEASE PROTEIN"/>
    <property type="match status" value="1"/>
</dbReference>
<evidence type="ECO:0000256" key="1">
    <source>
        <dbReference type="ARBA" id="ARBA00004141"/>
    </source>
</evidence>
<dbReference type="CDD" id="cd06261">
    <property type="entry name" value="TM_PBP2"/>
    <property type="match status" value="1"/>
</dbReference>
<comment type="caution">
    <text evidence="11">The sequence shown here is derived from an EMBL/GenBank/DDBJ whole genome shotgun (WGS) entry which is preliminary data.</text>
</comment>
<dbReference type="AlphaFoldDB" id="A0A371IRM4"/>
<dbReference type="InterPro" id="IPR005667">
    <property type="entry name" value="Sulph_transpt2"/>
</dbReference>
<dbReference type="PROSITE" id="PS50928">
    <property type="entry name" value="ABC_TM1"/>
    <property type="match status" value="1"/>
</dbReference>
<dbReference type="InterPro" id="IPR000515">
    <property type="entry name" value="MetI-like"/>
</dbReference>
<keyword evidence="3 9" id="KW-0813">Transport</keyword>
<evidence type="ECO:0000256" key="2">
    <source>
        <dbReference type="ARBA" id="ARBA00011779"/>
    </source>
</evidence>
<dbReference type="Proteomes" id="UP000243494">
    <property type="component" value="Unassembled WGS sequence"/>
</dbReference>
<proteinExistence type="inferred from homology"/>
<feature type="transmembrane region" description="Helical" evidence="9">
    <location>
        <begin position="131"/>
        <end position="149"/>
    </location>
</feature>
<keyword evidence="5 9" id="KW-1133">Transmembrane helix</keyword>
<gene>
    <name evidence="11" type="ORF">CHF27_009780</name>
</gene>
<keyword evidence="6" id="KW-0764">Sulfate transport</keyword>
<evidence type="ECO:0000256" key="3">
    <source>
        <dbReference type="ARBA" id="ARBA00022448"/>
    </source>
</evidence>
<comment type="function">
    <text evidence="8">Part of the ABC transporter complex CysAWTP (TC 3.A.1.6.1) involved in sulfate/thiosulfate import. Probably responsible for the translocation of the substrate across the membrane.</text>
</comment>
<evidence type="ECO:0000256" key="4">
    <source>
        <dbReference type="ARBA" id="ARBA00022692"/>
    </source>
</evidence>
<evidence type="ECO:0000259" key="10">
    <source>
        <dbReference type="PROSITE" id="PS50928"/>
    </source>
</evidence>
<accession>A0A371IRM4</accession>
<dbReference type="Gene3D" id="1.10.3720.10">
    <property type="entry name" value="MetI-like"/>
    <property type="match status" value="1"/>
</dbReference>
<dbReference type="InterPro" id="IPR035906">
    <property type="entry name" value="MetI-like_sf"/>
</dbReference>
<evidence type="ECO:0000313" key="11">
    <source>
        <dbReference type="EMBL" id="RDY23123.1"/>
    </source>
</evidence>
<name>A0A371IRM4_9FIRM</name>
<reference evidence="11 12" key="1">
    <citation type="journal article" date="2017" name="Genome Announc.">
        <title>Draft Genome Sequence of Romboutsia maritimum sp. nov. Strain CCRI-22766(T), Isolated from Coastal Estuarine Mud.</title>
        <authorList>
            <person name="Maheux A.F."/>
            <person name="Boudreau D.K."/>
            <person name="Berube E."/>
            <person name="Boissinot M."/>
            <person name="Raymond F."/>
            <person name="Brodeur S."/>
            <person name="Corbeil J."/>
            <person name="Brightwell G."/>
            <person name="Broda D."/>
            <person name="Omar R.F."/>
            <person name="Bergeron M.G."/>
        </authorList>
    </citation>
    <scope>NUCLEOTIDE SEQUENCE [LARGE SCALE GENOMIC DNA]</scope>
    <source>
        <strain evidence="11 12">CCRI-22766</strain>
    </source>
</reference>
<comment type="similarity">
    <text evidence="9">Belongs to the binding-protein-dependent transport system permease family.</text>
</comment>
<dbReference type="PANTHER" id="PTHR30406:SF8">
    <property type="entry name" value="SULFATE TRANSPORT SYSTEM PERMEASE PROTEIN CYST"/>
    <property type="match status" value="1"/>
</dbReference>